<keyword evidence="4" id="KW-1185">Reference proteome</keyword>
<protein>
    <submittedName>
        <fullName evidence="3">Glutathione S-transferase family protein</fullName>
    </submittedName>
</protein>
<evidence type="ECO:0000313" key="4">
    <source>
        <dbReference type="Proteomes" id="UP001597216"/>
    </source>
</evidence>
<dbReference type="Proteomes" id="UP001597216">
    <property type="component" value="Unassembled WGS sequence"/>
</dbReference>
<sequence>MLLIGQYDSPFVRRVGVALRLYGLAFEHAPWSTFGDAERIAAYNPLLRVPTLVMDDGVALMDSFAILDALDEMVGPERAMIAAAGPDRREALRLCALAAGAADKAVSLVYERALRGEGLAMWVQRCSAQVNGALDALEAARKGRTTPWLFGDGIGHADVLIATMLRFVGEALPGAFDLAARPALTAHAAACEALPAFQEIQQPFVVSAGG</sequence>
<dbReference type="SUPFAM" id="SSF47616">
    <property type="entry name" value="GST C-terminal domain-like"/>
    <property type="match status" value="1"/>
</dbReference>
<name>A0ABW3T526_9CAUL</name>
<dbReference type="Pfam" id="PF13417">
    <property type="entry name" value="GST_N_3"/>
    <property type="match status" value="1"/>
</dbReference>
<gene>
    <name evidence="3" type="ORF">ACFQ27_16980</name>
</gene>
<dbReference type="InterPro" id="IPR004045">
    <property type="entry name" value="Glutathione_S-Trfase_N"/>
</dbReference>
<dbReference type="SUPFAM" id="SSF52833">
    <property type="entry name" value="Thioredoxin-like"/>
    <property type="match status" value="1"/>
</dbReference>
<organism evidence="3 4">
    <name type="scientific">Phenylobacterium conjunctum</name>
    <dbReference type="NCBI Taxonomy" id="1298959"/>
    <lineage>
        <taxon>Bacteria</taxon>
        <taxon>Pseudomonadati</taxon>
        <taxon>Pseudomonadota</taxon>
        <taxon>Alphaproteobacteria</taxon>
        <taxon>Caulobacterales</taxon>
        <taxon>Caulobacteraceae</taxon>
        <taxon>Phenylobacterium</taxon>
    </lineage>
</organism>
<dbReference type="PROSITE" id="PS50405">
    <property type="entry name" value="GST_CTER"/>
    <property type="match status" value="1"/>
</dbReference>
<dbReference type="EMBL" id="JBHTLQ010000050">
    <property type="protein sequence ID" value="MFD1192284.1"/>
    <property type="molecule type" value="Genomic_DNA"/>
</dbReference>
<dbReference type="Gene3D" id="1.20.1050.10">
    <property type="match status" value="1"/>
</dbReference>
<dbReference type="Pfam" id="PF13410">
    <property type="entry name" value="GST_C_2"/>
    <property type="match status" value="1"/>
</dbReference>
<evidence type="ECO:0000313" key="3">
    <source>
        <dbReference type="EMBL" id="MFD1192284.1"/>
    </source>
</evidence>
<dbReference type="PROSITE" id="PS50404">
    <property type="entry name" value="GST_NTER"/>
    <property type="match status" value="1"/>
</dbReference>
<proteinExistence type="predicted"/>
<dbReference type="PANTHER" id="PTHR42673:SF21">
    <property type="entry name" value="GLUTATHIONE S-TRANSFERASE YFCF"/>
    <property type="match status" value="1"/>
</dbReference>
<evidence type="ECO:0000259" key="2">
    <source>
        <dbReference type="PROSITE" id="PS50405"/>
    </source>
</evidence>
<dbReference type="InterPro" id="IPR010987">
    <property type="entry name" value="Glutathione-S-Trfase_C-like"/>
</dbReference>
<evidence type="ECO:0000259" key="1">
    <source>
        <dbReference type="PROSITE" id="PS50404"/>
    </source>
</evidence>
<feature type="domain" description="GST N-terminal" evidence="1">
    <location>
        <begin position="1"/>
        <end position="78"/>
    </location>
</feature>
<dbReference type="PANTHER" id="PTHR42673">
    <property type="entry name" value="MALEYLACETOACETATE ISOMERASE"/>
    <property type="match status" value="1"/>
</dbReference>
<dbReference type="InterPro" id="IPR036282">
    <property type="entry name" value="Glutathione-S-Trfase_C_sf"/>
</dbReference>
<dbReference type="InterPro" id="IPR036249">
    <property type="entry name" value="Thioredoxin-like_sf"/>
</dbReference>
<reference evidence="4" key="1">
    <citation type="journal article" date="2019" name="Int. J. Syst. Evol. Microbiol.">
        <title>The Global Catalogue of Microorganisms (GCM) 10K type strain sequencing project: providing services to taxonomists for standard genome sequencing and annotation.</title>
        <authorList>
            <consortium name="The Broad Institute Genomics Platform"/>
            <consortium name="The Broad Institute Genome Sequencing Center for Infectious Disease"/>
            <person name="Wu L."/>
            <person name="Ma J."/>
        </authorList>
    </citation>
    <scope>NUCLEOTIDE SEQUENCE [LARGE SCALE GENOMIC DNA]</scope>
    <source>
        <strain evidence="4">CCUG 55074</strain>
    </source>
</reference>
<dbReference type="RefSeq" id="WP_377354436.1">
    <property type="nucleotide sequence ID" value="NZ_JBHTLQ010000050.1"/>
</dbReference>
<feature type="domain" description="GST C-terminal" evidence="2">
    <location>
        <begin position="87"/>
        <end position="210"/>
    </location>
</feature>
<accession>A0ABW3T526</accession>
<comment type="caution">
    <text evidence="3">The sequence shown here is derived from an EMBL/GenBank/DDBJ whole genome shotgun (WGS) entry which is preliminary data.</text>
</comment>
<dbReference type="Gene3D" id="3.40.30.10">
    <property type="entry name" value="Glutaredoxin"/>
    <property type="match status" value="1"/>
</dbReference>